<evidence type="ECO:0000256" key="1">
    <source>
        <dbReference type="SAM" id="Phobius"/>
    </source>
</evidence>
<organism evidence="2">
    <name type="scientific">freshwater metagenome</name>
    <dbReference type="NCBI Taxonomy" id="449393"/>
    <lineage>
        <taxon>unclassified sequences</taxon>
        <taxon>metagenomes</taxon>
        <taxon>ecological metagenomes</taxon>
    </lineage>
</organism>
<gene>
    <name evidence="2" type="ORF">UFOPK2370_00914</name>
</gene>
<sequence>MKDTQPDRPLFSEWQLPRFTTFIPHLMVFPSFWLVFAPLNADLGLILGVLATVFSVWIRFALSKRIVVTKRELMVGKAHIPREVLGQVTVIEKSEQFAEKGPKLHARAYVALKALDGLVKIENTDAADPTPYILVSTRRPEQLRQALTSQ</sequence>
<keyword evidence="1" id="KW-1133">Transmembrane helix</keyword>
<accession>A0A6J6NTY7</accession>
<dbReference type="InterPro" id="IPR021443">
    <property type="entry name" value="DUF3093"/>
</dbReference>
<protein>
    <submittedName>
        <fullName evidence="2">Unannotated protein</fullName>
    </submittedName>
</protein>
<feature type="transmembrane region" description="Helical" evidence="1">
    <location>
        <begin position="45"/>
        <end position="62"/>
    </location>
</feature>
<dbReference type="Pfam" id="PF11292">
    <property type="entry name" value="DUF3093"/>
    <property type="match status" value="1"/>
</dbReference>
<evidence type="ECO:0000313" key="2">
    <source>
        <dbReference type="EMBL" id="CAB4690291.1"/>
    </source>
</evidence>
<name>A0A6J6NTY7_9ZZZZ</name>
<keyword evidence="1" id="KW-0472">Membrane</keyword>
<proteinExistence type="predicted"/>
<dbReference type="AlphaFoldDB" id="A0A6J6NTY7"/>
<reference evidence="2" key="1">
    <citation type="submission" date="2020-05" db="EMBL/GenBank/DDBJ databases">
        <authorList>
            <person name="Chiriac C."/>
            <person name="Salcher M."/>
            <person name="Ghai R."/>
            <person name="Kavagutti S V."/>
        </authorList>
    </citation>
    <scope>NUCLEOTIDE SEQUENCE</scope>
</reference>
<keyword evidence="1" id="KW-0812">Transmembrane</keyword>
<dbReference type="EMBL" id="CAEZXK010000024">
    <property type="protein sequence ID" value="CAB4690291.1"/>
    <property type="molecule type" value="Genomic_DNA"/>
</dbReference>
<feature type="transmembrane region" description="Helical" evidence="1">
    <location>
        <begin position="21"/>
        <end position="39"/>
    </location>
</feature>